<proteinExistence type="predicted"/>
<feature type="chain" id="PRO_5001906023" evidence="1">
    <location>
        <begin position="25"/>
        <end position="91"/>
    </location>
</feature>
<name>A0A094JJ46_9BACL</name>
<organism evidence="2">
    <name type="scientific">Anoxybacillus flavithermus</name>
    <dbReference type="NCBI Taxonomy" id="33934"/>
    <lineage>
        <taxon>Bacteria</taxon>
        <taxon>Bacillati</taxon>
        <taxon>Bacillota</taxon>
        <taxon>Bacilli</taxon>
        <taxon>Bacillales</taxon>
        <taxon>Anoxybacillaceae</taxon>
        <taxon>Anoxybacillus</taxon>
    </lineage>
</organism>
<reference evidence="2" key="1">
    <citation type="submission" date="2014-08" db="EMBL/GenBank/DDBJ databases">
        <title>Fullgenome sequencing of Anoxybacillus sp.25 isolate from Garga hot-spring Russia.</title>
        <authorList>
            <person name="Rozanov A.S."/>
            <person name="Kotenko A.V."/>
            <person name="Malup T.K."/>
            <person name="Peltek S.E."/>
        </authorList>
    </citation>
    <scope>NUCLEOTIDE SEQUENCE [LARGE SCALE GENOMIC DNA]</scope>
    <source>
        <strain evidence="2">25</strain>
    </source>
</reference>
<comment type="caution">
    <text evidence="2">The sequence shown here is derived from an EMBL/GenBank/DDBJ whole genome shotgun (WGS) entry which is preliminary data.</text>
</comment>
<feature type="signal peptide" evidence="1">
    <location>
        <begin position="1"/>
        <end position="24"/>
    </location>
</feature>
<dbReference type="EMBL" id="JPZO01000006">
    <property type="protein sequence ID" value="KFZ32576.1"/>
    <property type="molecule type" value="Genomic_DNA"/>
</dbReference>
<accession>A0A094JJ46</accession>
<evidence type="ECO:0000313" key="2">
    <source>
        <dbReference type="EMBL" id="KFZ32576.1"/>
    </source>
</evidence>
<keyword evidence="1" id="KW-0732">Signal</keyword>
<sequence>MMKSIRWIVVAFSMFLFIPTSVHAASYPTPVKVKLLPTATFLATVNGNYQLIDLKTKQAIPFTNPVAFSQTNGAVVATINGVSYTSTSGFY</sequence>
<protein>
    <submittedName>
        <fullName evidence="2">Uncharacterized protein</fullName>
    </submittedName>
</protein>
<evidence type="ECO:0000256" key="1">
    <source>
        <dbReference type="SAM" id="SignalP"/>
    </source>
</evidence>
<dbReference type="AlphaFoldDB" id="A0A094JJ46"/>
<gene>
    <name evidence="2" type="ORF">JS44_01335</name>
</gene>